<dbReference type="InterPro" id="IPR051686">
    <property type="entry name" value="Lipoprotein_DolP"/>
</dbReference>
<dbReference type="EMBL" id="JACHIP010000029">
    <property type="protein sequence ID" value="MBB5061133.1"/>
    <property type="molecule type" value="Genomic_DNA"/>
</dbReference>
<evidence type="ECO:0000313" key="3">
    <source>
        <dbReference type="EMBL" id="MBB5061133.1"/>
    </source>
</evidence>
<feature type="domain" description="BON" evidence="2">
    <location>
        <begin position="148"/>
        <end position="216"/>
    </location>
</feature>
<comment type="caution">
    <text evidence="3">The sequence shown here is derived from an EMBL/GenBank/DDBJ whole genome shotgun (WGS) entry which is preliminary data.</text>
</comment>
<dbReference type="SMART" id="SM00749">
    <property type="entry name" value="BON"/>
    <property type="match status" value="3"/>
</dbReference>
<evidence type="ECO:0000256" key="1">
    <source>
        <dbReference type="ARBA" id="ARBA00022729"/>
    </source>
</evidence>
<dbReference type="PANTHER" id="PTHR34606">
    <property type="entry name" value="BON DOMAIN-CONTAINING PROTEIN"/>
    <property type="match status" value="1"/>
</dbReference>
<dbReference type="PANTHER" id="PTHR34606:SF4">
    <property type="entry name" value="OUTER MEMBRANE LIPOPROTEIN DOLP"/>
    <property type="match status" value="1"/>
</dbReference>
<name>A0A7W7ZJQ2_9BACT</name>
<organism evidence="3 4">
    <name type="scientific">Granulicella aggregans</name>
    <dbReference type="NCBI Taxonomy" id="474949"/>
    <lineage>
        <taxon>Bacteria</taxon>
        <taxon>Pseudomonadati</taxon>
        <taxon>Acidobacteriota</taxon>
        <taxon>Terriglobia</taxon>
        <taxon>Terriglobales</taxon>
        <taxon>Acidobacteriaceae</taxon>
        <taxon>Granulicella</taxon>
    </lineage>
</organism>
<gene>
    <name evidence="3" type="ORF">HDF16_005869</name>
</gene>
<keyword evidence="1" id="KW-0732">Signal</keyword>
<dbReference type="Gene3D" id="3.30.1340.30">
    <property type="match status" value="3"/>
</dbReference>
<feature type="domain" description="BON" evidence="2">
    <location>
        <begin position="78"/>
        <end position="145"/>
    </location>
</feature>
<keyword evidence="4" id="KW-1185">Reference proteome</keyword>
<reference evidence="3 4" key="1">
    <citation type="submission" date="2020-08" db="EMBL/GenBank/DDBJ databases">
        <title>Genomic Encyclopedia of Type Strains, Phase IV (KMG-V): Genome sequencing to study the core and pangenomes of soil and plant-associated prokaryotes.</title>
        <authorList>
            <person name="Whitman W."/>
        </authorList>
    </citation>
    <scope>NUCLEOTIDE SEQUENCE [LARGE SCALE GENOMIC DNA]</scope>
    <source>
        <strain evidence="3 4">M8UP14</strain>
    </source>
</reference>
<dbReference type="PROSITE" id="PS50914">
    <property type="entry name" value="BON"/>
    <property type="match status" value="3"/>
</dbReference>
<dbReference type="InterPro" id="IPR014004">
    <property type="entry name" value="Transpt-assoc_nodulatn_dom_bac"/>
</dbReference>
<feature type="domain" description="BON" evidence="2">
    <location>
        <begin position="3"/>
        <end position="71"/>
    </location>
</feature>
<dbReference type="AlphaFoldDB" id="A0A7W7ZJQ2"/>
<evidence type="ECO:0000313" key="4">
    <source>
        <dbReference type="Proteomes" id="UP000540989"/>
    </source>
</evidence>
<sequence length="216" mass="23446">MNMAETLRNDVEQELRWDPSVCAEKIGVSVNDGVVELDGHVGSLFQKWAAERAALRVVNVTSVASEIIVDLPLDDTRTDADIAYAATSHLTWNTQVPDSIKVKVSEAWVTLTGTAEWNFQKDEAERIVRSLSGVTAVVNEIELKPKANALGVKIKIEDALKRDAQIDASNITVETSGAAVTLRGRVHSWRERNDAEHAAFGAPGVASVANLLTVTF</sequence>
<dbReference type="RefSeq" id="WP_184223850.1">
    <property type="nucleotide sequence ID" value="NZ_JACHIP010000029.1"/>
</dbReference>
<proteinExistence type="predicted"/>
<dbReference type="InterPro" id="IPR007055">
    <property type="entry name" value="BON_dom"/>
</dbReference>
<protein>
    <submittedName>
        <fullName evidence="3">Osmotically-inducible protein OsmY</fullName>
    </submittedName>
</protein>
<dbReference type="Proteomes" id="UP000540989">
    <property type="component" value="Unassembled WGS sequence"/>
</dbReference>
<accession>A0A7W7ZJQ2</accession>
<evidence type="ECO:0000259" key="2">
    <source>
        <dbReference type="PROSITE" id="PS50914"/>
    </source>
</evidence>
<dbReference type="Pfam" id="PF04972">
    <property type="entry name" value="BON"/>
    <property type="match status" value="3"/>
</dbReference>